<gene>
    <name evidence="1" type="ORF">JYK02_09505</name>
</gene>
<name>A0ABS3D7V7_9BACT</name>
<proteinExistence type="predicted"/>
<evidence type="ECO:0000313" key="2">
    <source>
        <dbReference type="Proteomes" id="UP000664052"/>
    </source>
</evidence>
<dbReference type="EMBL" id="JAFIMU010000004">
    <property type="protein sequence ID" value="MBN8227744.1"/>
    <property type="molecule type" value="Genomic_DNA"/>
</dbReference>
<evidence type="ECO:0000313" key="1">
    <source>
        <dbReference type="EMBL" id="MBN8227744.1"/>
    </source>
</evidence>
<reference evidence="1 2" key="1">
    <citation type="submission" date="2021-02" db="EMBL/GenBank/DDBJ databases">
        <title>De Novo genome assembly of isolated myxobacteria.</title>
        <authorList>
            <person name="Stevens D.C."/>
        </authorList>
    </citation>
    <scope>NUCLEOTIDE SEQUENCE [LARGE SCALE GENOMIC DNA]</scope>
    <source>
        <strain evidence="1 2">ATCC 29039</strain>
    </source>
</reference>
<keyword evidence="2" id="KW-1185">Reference proteome</keyword>
<protein>
    <recommendedName>
        <fullName evidence="3">STAS/SEC14 domain-containing protein</fullName>
    </recommendedName>
</protein>
<comment type="caution">
    <text evidence="1">The sequence shown here is derived from an EMBL/GenBank/DDBJ whole genome shotgun (WGS) entry which is preliminary data.</text>
</comment>
<dbReference type="Proteomes" id="UP000664052">
    <property type="component" value="Unassembled WGS sequence"/>
</dbReference>
<evidence type="ECO:0008006" key="3">
    <source>
        <dbReference type="Google" id="ProtNLM"/>
    </source>
</evidence>
<accession>A0ABS3D7V7</accession>
<organism evidence="1 2">
    <name type="scientific">Corallococcus macrosporus</name>
    <dbReference type="NCBI Taxonomy" id="35"/>
    <lineage>
        <taxon>Bacteria</taxon>
        <taxon>Pseudomonadati</taxon>
        <taxon>Myxococcota</taxon>
        <taxon>Myxococcia</taxon>
        <taxon>Myxococcales</taxon>
        <taxon>Cystobacterineae</taxon>
        <taxon>Myxococcaceae</taxon>
        <taxon>Corallococcus</taxon>
    </lineage>
</organism>
<dbReference type="RefSeq" id="WP_207050549.1">
    <property type="nucleotide sequence ID" value="NZ_JAFIMU010000004.1"/>
</dbReference>
<sequence length="125" mass="13803">MHRVHLEAPDVVWVDFNGATNLDDAKRLLSIVQEVAVDGPVFVVVDIDGSVIDKAAREHFSKESRPEWLRGVIYVGTQRLQMASAKAVAFALYLTGRLKGDVEFVTSGQAARDLIERKRAKAAAR</sequence>